<comment type="caution">
    <text evidence="1">The sequence shown here is derived from an EMBL/GenBank/DDBJ whole genome shotgun (WGS) entry which is preliminary data.</text>
</comment>
<keyword evidence="2" id="KW-1185">Reference proteome</keyword>
<reference evidence="1 2" key="1">
    <citation type="journal article" date="2022" name="Front. Cell. Infect. Microbiol.">
        <title>The Genomes of Two Strains of Taenia crassiceps the Animal Model for the Study of Human Cysticercosis.</title>
        <authorList>
            <person name="Bobes R.J."/>
            <person name="Estrada K."/>
            <person name="Rios-Valencia D.G."/>
            <person name="Calderon-Gallegos A."/>
            <person name="de la Torre P."/>
            <person name="Carrero J.C."/>
            <person name="Sanchez-Flores A."/>
            <person name="Laclette J.P."/>
        </authorList>
    </citation>
    <scope>NUCLEOTIDE SEQUENCE [LARGE SCALE GENOMIC DNA]</scope>
    <source>
        <strain evidence="1">WFUcys</strain>
    </source>
</reference>
<protein>
    <submittedName>
        <fullName evidence="1">Uncharacterized protein</fullName>
    </submittedName>
</protein>
<evidence type="ECO:0000313" key="1">
    <source>
        <dbReference type="EMBL" id="KAL5105458.1"/>
    </source>
</evidence>
<accession>A0ABR4Q7W3</accession>
<proteinExistence type="predicted"/>
<gene>
    <name evidence="1" type="ORF">TcWFU_004833</name>
</gene>
<organism evidence="1 2">
    <name type="scientific">Taenia crassiceps</name>
    <dbReference type="NCBI Taxonomy" id="6207"/>
    <lineage>
        <taxon>Eukaryota</taxon>
        <taxon>Metazoa</taxon>
        <taxon>Spiralia</taxon>
        <taxon>Lophotrochozoa</taxon>
        <taxon>Platyhelminthes</taxon>
        <taxon>Cestoda</taxon>
        <taxon>Eucestoda</taxon>
        <taxon>Cyclophyllidea</taxon>
        <taxon>Taeniidae</taxon>
        <taxon>Taenia</taxon>
    </lineage>
</organism>
<name>A0ABR4Q7W3_9CEST</name>
<dbReference type="EMBL" id="JAKROA010000008">
    <property type="protein sequence ID" value="KAL5105458.1"/>
    <property type="molecule type" value="Genomic_DNA"/>
</dbReference>
<dbReference type="Proteomes" id="UP001651158">
    <property type="component" value="Unassembled WGS sequence"/>
</dbReference>
<evidence type="ECO:0000313" key="2">
    <source>
        <dbReference type="Proteomes" id="UP001651158"/>
    </source>
</evidence>
<sequence length="114" mass="13345">MEQPWRCMDERDLWQVINTPGVANSLKLHGTQQHLLLRSRWNRRPATHIVYPKWVRASLSDAVESRSLMMLQSRDDPQATHCFSRWTQVQMPIECLYSDALQLNSFMALTTTSE</sequence>